<proteinExistence type="predicted"/>
<evidence type="ECO:0000313" key="2">
    <source>
        <dbReference type="Proteomes" id="UP001153678"/>
    </source>
</evidence>
<evidence type="ECO:0000313" key="1">
    <source>
        <dbReference type="EMBL" id="CAI2192156.1"/>
    </source>
</evidence>
<protein>
    <submittedName>
        <fullName evidence="1">3322_t:CDS:1</fullName>
    </submittedName>
</protein>
<name>A0A9W4T422_9GLOM</name>
<accession>A0A9W4T422</accession>
<gene>
    <name evidence="1" type="ORF">FWILDA_LOCUS15435</name>
</gene>
<reference evidence="1" key="1">
    <citation type="submission" date="2022-08" db="EMBL/GenBank/DDBJ databases">
        <authorList>
            <person name="Kallberg Y."/>
            <person name="Tangrot J."/>
            <person name="Rosling A."/>
        </authorList>
    </citation>
    <scope>NUCLEOTIDE SEQUENCE</scope>
    <source>
        <strain evidence="1">Wild A</strain>
    </source>
</reference>
<organism evidence="1 2">
    <name type="scientific">Funneliformis geosporum</name>
    <dbReference type="NCBI Taxonomy" id="1117311"/>
    <lineage>
        <taxon>Eukaryota</taxon>
        <taxon>Fungi</taxon>
        <taxon>Fungi incertae sedis</taxon>
        <taxon>Mucoromycota</taxon>
        <taxon>Glomeromycotina</taxon>
        <taxon>Glomeromycetes</taxon>
        <taxon>Glomerales</taxon>
        <taxon>Glomeraceae</taxon>
        <taxon>Funneliformis</taxon>
    </lineage>
</organism>
<dbReference type="EMBL" id="CAMKVN010008064">
    <property type="protein sequence ID" value="CAI2192156.1"/>
    <property type="molecule type" value="Genomic_DNA"/>
</dbReference>
<dbReference type="Proteomes" id="UP001153678">
    <property type="component" value="Unassembled WGS sequence"/>
</dbReference>
<comment type="caution">
    <text evidence="1">The sequence shown here is derived from an EMBL/GenBank/DDBJ whole genome shotgun (WGS) entry which is preliminary data.</text>
</comment>
<sequence>MDINDVSLESEEIFNSIEMNDKSLYEDLLLPVEELLLSDDHSSNFENIIFEDLIINQDILESESN</sequence>
<dbReference type="AlphaFoldDB" id="A0A9W4T422"/>
<keyword evidence="2" id="KW-1185">Reference proteome</keyword>
<feature type="non-terminal residue" evidence="1">
    <location>
        <position position="65"/>
    </location>
</feature>